<gene>
    <name evidence="2" type="ORF">L195_g000060</name>
</gene>
<feature type="region of interest" description="Disordered" evidence="1">
    <location>
        <begin position="240"/>
        <end position="349"/>
    </location>
</feature>
<sequence length="1524" mass="166277">MKSIMDSISDLSLLEISSDADDSLLSATPTAANLFSCSPLISLRSRPRQIKGREIDSGDLISLTPKDSANKENTNCSKMETPSVGSSQQKKRKKKLGGFNLRKSLAWDRAFFTEQGVLNPMELSMISGTATPNSKSNLEVIDEEEPATTSLALQEIEENLFKHSSGGVSIRDRKIGAVSGLSPKPGASIKQTPPAASSAKRNVLAVNNVGNRYKRSACPRPVPSPSYPCHCLTNAVKTPSKESKMTRIPGPKSNVSANAPTTRSGMSSSGTSKRNQIAPPVTNVQKYAGVKGVPKNPRTVPSIPKVDPADKYSVSRTLTKQAGNRLDNSVSETRPQSKIQQTGSGANKVSDACFPQSRMHQTGNGANKVSEACFPQGVSDTGKKKPQTLFQTTKSSGLRMPSPSIGFFSQAKASSSHGQLQKTSIPCKSSESNIPKLRKAETISVNEARSKIVKRASKNCTKELSLSDVKSEPIMQIDNKKMDGGEVECDSSGFEKVSKQAEVENVLEHVNLKSKDQGELHESDNVASMENVVFPTHEKEFLTKSHTHEQLEKEADHPLDDKLYDISSNGDQSLYQEPESTHCPIMQGTSGNVSSTVHSAIGQDEDDQIKGPTCDFPALKESLILQAEHDTSFKDSRHSGEFKEYNSVKTALLNSSLDNFSKTVSEGSIQGTVCKNTEQVNCGVGEFGRYGGDAQAHLSNESLSVNCNETTQSNLEAISQQQLQGEQLKIPNPSSVGEIASEKVNISDMSTSQPVHVTTLFSEGSPEKFILKINGASENESKIAEINDGQLPVDDQSGFIPRSPIEEEYEQVIDSKAIHDKVQEFELDRLTEDCITVSATACCTNLTNVSPERRHFPDNNVKNLHLTPQLCPTVKTGSDSGVNDMPIDNSSTIPESQIRDDNFSTDTSIHCEVQCDVPGNIEQQASMFTSPEINEISCEDESLVPNHGHHLQQSEFSEVSADSVSSIKDPIGSGAENSSGLLHHTLLAQSVQEFDHAYREIEESHEEDAQAQSFSENPVAYDCRNKHPLVVTNDKFSLADDNNINEDSHLPEFQKPSAVVTVDTLGVNNILQLDSGFLPTIIVSSAETNEQNLVEGAFVGCRFHTNEHDASNHHTYREIEESHVEDEEVQSFNESPVAYDRSSKHCPEVINDQFSLADDNNINEDSRLPELQKPSDAVVLDSQYVNNILHLDSDCVPMDIASSVEIEEQNLVEGAFDGCRFHCNEQNASNHHIQDMAEDKDVNHDIDEKVEFLQIDGAEEGSSDILPVVEVQLNENVISADFDFSITEVSAAWKSEEQCCLSEKLKLLASDYPTFNATIPQGSEVNLVKLNEKVNFAEFDSSTEVSEDPLASVVTWKSEEQCCLREESKLLASDDPTVNATIPQGSEVNSVNSENLSDVAETNICGNDKFPSTDMLCEAKGNIDFPDDNSKIIHLEKTATKSKQEVPIVKPPPNVAPFTEEWLAAIEAAGEEILTMKSGAVQNSPPDKVQHEPSPWSPVKKNQAIGPFDCTKVTKHNIQNSDPS</sequence>
<feature type="compositionally biased region" description="Low complexity" evidence="1">
    <location>
        <begin position="261"/>
        <end position="272"/>
    </location>
</feature>
<dbReference type="InterPro" id="IPR045882">
    <property type="entry name" value="GPT1/2"/>
</dbReference>
<feature type="compositionally biased region" description="Polar residues" evidence="1">
    <location>
        <begin position="65"/>
        <end position="88"/>
    </location>
</feature>
<name>A0A2K3NKV2_TRIPR</name>
<feature type="region of interest" description="Disordered" evidence="1">
    <location>
        <begin position="1477"/>
        <end position="1506"/>
    </location>
</feature>
<dbReference type="Proteomes" id="UP000236291">
    <property type="component" value="Unassembled WGS sequence"/>
</dbReference>
<dbReference type="PANTHER" id="PTHR33737">
    <property type="entry name" value="OS05G0121800 PROTEIN"/>
    <property type="match status" value="1"/>
</dbReference>
<feature type="region of interest" description="Disordered" evidence="1">
    <location>
        <begin position="54"/>
        <end position="95"/>
    </location>
</feature>
<reference evidence="2 3" key="2">
    <citation type="journal article" date="2017" name="Front. Plant Sci.">
        <title>Gene Classification and Mining of Molecular Markers Useful in Red Clover (Trifolium pratense) Breeding.</title>
        <authorList>
            <person name="Istvanek J."/>
            <person name="Dluhosova J."/>
            <person name="Dluhos P."/>
            <person name="Patkova L."/>
            <person name="Nedelnik J."/>
            <person name="Repkova J."/>
        </authorList>
    </citation>
    <scope>NUCLEOTIDE SEQUENCE [LARGE SCALE GENOMIC DNA]</scope>
    <source>
        <strain evidence="3">cv. Tatra</strain>
        <tissue evidence="2">Young leaves</tissue>
    </source>
</reference>
<comment type="caution">
    <text evidence="2">The sequence shown here is derived from an EMBL/GenBank/DDBJ whole genome shotgun (WGS) entry which is preliminary data.</text>
</comment>
<evidence type="ECO:0000313" key="3">
    <source>
        <dbReference type="Proteomes" id="UP000236291"/>
    </source>
</evidence>
<dbReference type="PANTHER" id="PTHR33737:SF19">
    <property type="entry name" value="BNAA10G12980D PROTEIN"/>
    <property type="match status" value="1"/>
</dbReference>
<evidence type="ECO:0000313" key="2">
    <source>
        <dbReference type="EMBL" id="PNY03653.1"/>
    </source>
</evidence>
<reference evidence="2 3" key="1">
    <citation type="journal article" date="2014" name="Am. J. Bot.">
        <title>Genome assembly and annotation for red clover (Trifolium pratense; Fabaceae).</title>
        <authorList>
            <person name="Istvanek J."/>
            <person name="Jaros M."/>
            <person name="Krenek A."/>
            <person name="Repkova J."/>
        </authorList>
    </citation>
    <scope>NUCLEOTIDE SEQUENCE [LARGE SCALE GENOMIC DNA]</scope>
    <source>
        <strain evidence="3">cv. Tatra</strain>
        <tissue evidence="2">Young leaves</tissue>
    </source>
</reference>
<evidence type="ECO:0000256" key="1">
    <source>
        <dbReference type="SAM" id="MobiDB-lite"/>
    </source>
</evidence>
<accession>A0A2K3NKV2</accession>
<organism evidence="2 3">
    <name type="scientific">Trifolium pratense</name>
    <name type="common">Red clover</name>
    <dbReference type="NCBI Taxonomy" id="57577"/>
    <lineage>
        <taxon>Eukaryota</taxon>
        <taxon>Viridiplantae</taxon>
        <taxon>Streptophyta</taxon>
        <taxon>Embryophyta</taxon>
        <taxon>Tracheophyta</taxon>
        <taxon>Spermatophyta</taxon>
        <taxon>Magnoliopsida</taxon>
        <taxon>eudicotyledons</taxon>
        <taxon>Gunneridae</taxon>
        <taxon>Pentapetalae</taxon>
        <taxon>rosids</taxon>
        <taxon>fabids</taxon>
        <taxon>Fabales</taxon>
        <taxon>Fabaceae</taxon>
        <taxon>Papilionoideae</taxon>
        <taxon>50 kb inversion clade</taxon>
        <taxon>NPAAA clade</taxon>
        <taxon>Hologalegina</taxon>
        <taxon>IRL clade</taxon>
        <taxon>Trifolieae</taxon>
        <taxon>Trifolium</taxon>
    </lineage>
</organism>
<feature type="compositionally biased region" description="Polar residues" evidence="1">
    <location>
        <begin position="314"/>
        <end position="347"/>
    </location>
</feature>
<dbReference type="STRING" id="57577.A0A2K3NKV2"/>
<protein>
    <submittedName>
        <fullName evidence="2">Uncharacterized protein</fullName>
    </submittedName>
</protein>
<dbReference type="EMBL" id="ASHM01000016">
    <property type="protein sequence ID" value="PNY03653.1"/>
    <property type="molecule type" value="Genomic_DNA"/>
</dbReference>
<dbReference type="GO" id="GO:0008017">
    <property type="term" value="F:microtubule binding"/>
    <property type="evidence" value="ECO:0007669"/>
    <property type="project" value="InterPro"/>
</dbReference>
<feature type="region of interest" description="Disordered" evidence="1">
    <location>
        <begin position="179"/>
        <end position="200"/>
    </location>
</feature>
<proteinExistence type="predicted"/>